<dbReference type="InterPro" id="IPR040449">
    <property type="entry name" value="Peptidase_S66_N"/>
</dbReference>
<dbReference type="Gene3D" id="3.40.50.10740">
    <property type="entry name" value="Class I glutamine amidotransferase-like"/>
    <property type="match status" value="1"/>
</dbReference>
<feature type="active site" description="Charge relay system" evidence="3">
    <location>
        <position position="296"/>
    </location>
</feature>
<dbReference type="Pfam" id="PF17676">
    <property type="entry name" value="Peptidase_S66C"/>
    <property type="match status" value="1"/>
</dbReference>
<feature type="domain" description="LD-carboxypeptidase N-terminal" evidence="4">
    <location>
        <begin position="3"/>
        <end position="115"/>
    </location>
</feature>
<dbReference type="InterPro" id="IPR029062">
    <property type="entry name" value="Class_I_gatase-like"/>
</dbReference>
<evidence type="ECO:0000259" key="4">
    <source>
        <dbReference type="Pfam" id="PF02016"/>
    </source>
</evidence>
<dbReference type="PIRSF" id="PIRSF028757">
    <property type="entry name" value="LD-carboxypeptidase"/>
    <property type="match status" value="1"/>
</dbReference>
<name>A0AAD0X6J9_9LACO</name>
<dbReference type="PANTHER" id="PTHR30237:SF5">
    <property type="entry name" value="CARBOXYPEPTIDASE VC_A0337-RELATED"/>
    <property type="match status" value="1"/>
</dbReference>
<keyword evidence="8" id="KW-1185">Reference proteome</keyword>
<evidence type="ECO:0000256" key="3">
    <source>
        <dbReference type="PIRSR" id="PIRSR028757-1"/>
    </source>
</evidence>
<dbReference type="CDD" id="cd07062">
    <property type="entry name" value="Peptidase_S66_mccF_like"/>
    <property type="match status" value="1"/>
</dbReference>
<comment type="similarity">
    <text evidence="1">Belongs to the peptidase S66 family.</text>
</comment>
<reference evidence="6 9" key="2">
    <citation type="submission" date="2018-10" db="EMBL/GenBank/DDBJ databases">
        <title>Genome seuquencing of Lactobacillus species.</title>
        <authorList>
            <person name="Baek C."/>
            <person name="Yi H."/>
        </authorList>
    </citation>
    <scope>NUCLEOTIDE SEQUENCE [LARGE SCALE GENOMIC DNA]</scope>
    <source>
        <strain evidence="6 9">DSM 10667</strain>
    </source>
</reference>
<dbReference type="Pfam" id="PF02016">
    <property type="entry name" value="Peptidase_S66"/>
    <property type="match status" value="1"/>
</dbReference>
<dbReference type="PANTHER" id="PTHR30237">
    <property type="entry name" value="MURAMOYLTETRAPEPTIDE CARBOXYPEPTIDASE"/>
    <property type="match status" value="1"/>
</dbReference>
<dbReference type="RefSeq" id="WP_021731498.1">
    <property type="nucleotide sequence ID" value="NZ_AVAI01000119.1"/>
</dbReference>
<gene>
    <name evidence="7" type="primary">ldcA_2</name>
    <name evidence="6" type="ORF">LP667_07315</name>
    <name evidence="7" type="ORF">LPPLD21_00287</name>
</gene>
<feature type="active site" description="Charge relay system" evidence="3">
    <location>
        <position position="227"/>
    </location>
</feature>
<dbReference type="EMBL" id="CP032744">
    <property type="protein sequence ID" value="AYJ38632.1"/>
    <property type="molecule type" value="Genomic_DNA"/>
</dbReference>
<dbReference type="SUPFAM" id="SSF141986">
    <property type="entry name" value="LD-carboxypeptidase A C-terminal domain-like"/>
    <property type="match status" value="1"/>
</dbReference>
<keyword evidence="2" id="KW-0378">Hydrolase</keyword>
<evidence type="ECO:0000256" key="1">
    <source>
        <dbReference type="ARBA" id="ARBA00010233"/>
    </source>
</evidence>
<feature type="active site" description="Nucleophile" evidence="3">
    <location>
        <position position="102"/>
    </location>
</feature>
<dbReference type="Proteomes" id="UP000277896">
    <property type="component" value="Chromosome"/>
</dbReference>
<dbReference type="InterPro" id="IPR027478">
    <property type="entry name" value="LdcA_N"/>
</dbReference>
<dbReference type="Proteomes" id="UP000236162">
    <property type="component" value="Unassembled WGS sequence"/>
</dbReference>
<dbReference type="EMBL" id="BDOR01000001">
    <property type="protein sequence ID" value="GBF00785.1"/>
    <property type="molecule type" value="Genomic_DNA"/>
</dbReference>
<dbReference type="InterPro" id="IPR040921">
    <property type="entry name" value="Peptidase_S66C"/>
</dbReference>
<protein>
    <submittedName>
        <fullName evidence="6">LD-carboxypeptidase</fullName>
    </submittedName>
    <submittedName>
        <fullName evidence="7">Microcin C7 resistance MccF related protein</fullName>
    </submittedName>
</protein>
<proteinExistence type="inferred from homology"/>
<dbReference type="InterPro" id="IPR027461">
    <property type="entry name" value="Carboxypeptidase_A_C_sf"/>
</dbReference>
<sequence length="323" mass="35314">MKIGYFSASTPITALSPKRYARARQFLATQGVVLVAGNLTGQRDSYRAGSIKKRAAEINALIHDDSLDVLMATIGGTNANSVLTLLDYDYLNQHPKTIVGYSDATAVLLAVQTHAPNCRLIYGPALVASLGAFEQDIVMATWQNFLAVYQAAPGQTVTEQAPAQWTDEAVNWETFDHPKRMYTNAWHYTAAPVLTGRLIGGNLNTMYGFFNSTYFPVLTGNELLFIEDAEKNAATLEKNFAMLALAGVFDQVSGIILGKHALYDDKGSGRLPIDILQEVLGERQVLPIIYDYDSCHTVPMISTPLGADVRIDAQAQTVTFSHF</sequence>
<evidence type="ECO:0000256" key="2">
    <source>
        <dbReference type="ARBA" id="ARBA00022801"/>
    </source>
</evidence>
<accession>A0AAD0X6J9</accession>
<reference evidence="7 8" key="1">
    <citation type="submission" date="2017-04" db="EMBL/GenBank/DDBJ databases">
        <title>In vitro and in silico characterization of Lactobacillus paraplantarum D2-1, a starter culture for soymilk fermentation.</title>
        <authorList>
            <person name="Endo A."/>
            <person name="Sasaki F."/>
            <person name="Maeno S."/>
            <person name="Kanesaki Y."/>
            <person name="Kubota E."/>
            <person name="Torres G.A."/>
            <person name="Tomita S."/>
            <person name="Nakagawa J."/>
        </authorList>
    </citation>
    <scope>NUCLEOTIDE SEQUENCE [LARGE SCALE GENOMIC DNA]</scope>
    <source>
        <strain evidence="7 8">D2-1</strain>
    </source>
</reference>
<dbReference type="InterPro" id="IPR003507">
    <property type="entry name" value="S66_fam"/>
</dbReference>
<dbReference type="SUPFAM" id="SSF52317">
    <property type="entry name" value="Class I glutamine amidotransferase-like"/>
    <property type="match status" value="1"/>
</dbReference>
<evidence type="ECO:0000313" key="6">
    <source>
        <dbReference type="EMBL" id="AYJ38632.1"/>
    </source>
</evidence>
<evidence type="ECO:0000313" key="7">
    <source>
        <dbReference type="EMBL" id="GBF00785.1"/>
    </source>
</evidence>
<dbReference type="Gene3D" id="3.50.30.60">
    <property type="entry name" value="LD-carboxypeptidase A C-terminal domain-like"/>
    <property type="match status" value="1"/>
</dbReference>
<feature type="domain" description="LD-carboxypeptidase C-terminal" evidence="5">
    <location>
        <begin position="195"/>
        <end position="311"/>
    </location>
</feature>
<evidence type="ECO:0000313" key="9">
    <source>
        <dbReference type="Proteomes" id="UP000277896"/>
    </source>
</evidence>
<dbReference type="GO" id="GO:0016787">
    <property type="term" value="F:hydrolase activity"/>
    <property type="evidence" value="ECO:0007669"/>
    <property type="project" value="UniProtKB-KW"/>
</dbReference>
<evidence type="ECO:0000313" key="8">
    <source>
        <dbReference type="Proteomes" id="UP000236162"/>
    </source>
</evidence>
<evidence type="ECO:0000259" key="5">
    <source>
        <dbReference type="Pfam" id="PF17676"/>
    </source>
</evidence>
<organism evidence="6 9">
    <name type="scientific">Lactiplantibacillus paraplantarum</name>
    <dbReference type="NCBI Taxonomy" id="60520"/>
    <lineage>
        <taxon>Bacteria</taxon>
        <taxon>Bacillati</taxon>
        <taxon>Bacillota</taxon>
        <taxon>Bacilli</taxon>
        <taxon>Lactobacillales</taxon>
        <taxon>Lactobacillaceae</taxon>
        <taxon>Lactiplantibacillus</taxon>
    </lineage>
</organism>
<dbReference type="AlphaFoldDB" id="A0AAD0X6J9"/>